<reference evidence="1" key="1">
    <citation type="submission" date="2022-03" db="EMBL/GenBank/DDBJ databases">
        <authorList>
            <person name="Legras J.-L."/>
            <person name="Devillers H."/>
            <person name="Grondin C."/>
        </authorList>
    </citation>
    <scope>NUCLEOTIDE SEQUENCE</scope>
    <source>
        <strain evidence="1">CLIB 1423</strain>
    </source>
</reference>
<comment type="caution">
    <text evidence="1">The sequence shown here is derived from an EMBL/GenBank/DDBJ whole genome shotgun (WGS) entry which is preliminary data.</text>
</comment>
<protein>
    <submittedName>
        <fullName evidence="1">Uncharacterized protein</fullName>
    </submittedName>
</protein>
<keyword evidence="2" id="KW-1185">Reference proteome</keyword>
<organism evidence="1 2">
    <name type="scientific">[Candida] railenensis</name>
    <dbReference type="NCBI Taxonomy" id="45579"/>
    <lineage>
        <taxon>Eukaryota</taxon>
        <taxon>Fungi</taxon>
        <taxon>Dikarya</taxon>
        <taxon>Ascomycota</taxon>
        <taxon>Saccharomycotina</taxon>
        <taxon>Pichiomycetes</taxon>
        <taxon>Debaryomycetaceae</taxon>
        <taxon>Kurtzmaniella</taxon>
    </lineage>
</organism>
<dbReference type="Proteomes" id="UP000837801">
    <property type="component" value="Unassembled WGS sequence"/>
</dbReference>
<dbReference type="AlphaFoldDB" id="A0A9P0VXG0"/>
<dbReference type="OrthoDB" id="4079529at2759"/>
<proteinExistence type="predicted"/>
<evidence type="ECO:0000313" key="1">
    <source>
        <dbReference type="EMBL" id="CAH2351875.1"/>
    </source>
</evidence>
<accession>A0A9P0VXG0</accession>
<dbReference type="EMBL" id="CAKXYY010000005">
    <property type="protein sequence ID" value="CAH2351875.1"/>
    <property type="molecule type" value="Genomic_DNA"/>
</dbReference>
<evidence type="ECO:0000313" key="2">
    <source>
        <dbReference type="Proteomes" id="UP000837801"/>
    </source>
</evidence>
<name>A0A9P0VXG0_9ASCO</name>
<sequence>MTLFCPLCSTELKQHLLQPKLAIISCVNQNCIYPFNMSMEEIKSENLIFEVNSNDIMYGMKQKLMKSNVDSRIADFMSKEDDLVD</sequence>
<gene>
    <name evidence="1" type="ORF">CLIB1423_05S00364</name>
</gene>